<dbReference type="PANTHER" id="PTHR31005:SF8">
    <property type="entry name" value="DUF4139 DOMAIN-CONTAINING PROTEIN"/>
    <property type="match status" value="1"/>
</dbReference>
<feature type="region of interest" description="Disordered" evidence="1">
    <location>
        <begin position="266"/>
        <end position="286"/>
    </location>
</feature>
<dbReference type="NCBIfam" id="TIGR02231">
    <property type="entry name" value="mucoidy inhibitor MuiA family protein"/>
    <property type="match status" value="1"/>
</dbReference>
<evidence type="ECO:0000259" key="3">
    <source>
        <dbReference type="Pfam" id="PF13598"/>
    </source>
</evidence>
<dbReference type="InterPro" id="IPR037291">
    <property type="entry name" value="DUF4139"/>
</dbReference>
<feature type="domain" description="DUF4139" evidence="3">
    <location>
        <begin position="185"/>
        <end position="483"/>
    </location>
</feature>
<dbReference type="EMBL" id="JBHUFD010000001">
    <property type="protein sequence ID" value="MFD1871749.1"/>
    <property type="molecule type" value="Genomic_DNA"/>
</dbReference>
<keyword evidence="2" id="KW-0732">Signal</keyword>
<dbReference type="PANTHER" id="PTHR31005">
    <property type="entry name" value="DUF4139 DOMAIN-CONTAINING PROTEIN"/>
    <property type="match status" value="1"/>
</dbReference>
<dbReference type="RefSeq" id="WP_382312069.1">
    <property type="nucleotide sequence ID" value="NZ_JBHUFD010000001.1"/>
</dbReference>
<accession>A0ABW4QQX9</accession>
<feature type="chain" id="PRO_5046440497" evidence="2">
    <location>
        <begin position="21"/>
        <end position="502"/>
    </location>
</feature>
<proteinExistence type="predicted"/>
<evidence type="ECO:0000256" key="1">
    <source>
        <dbReference type="SAM" id="MobiDB-lite"/>
    </source>
</evidence>
<gene>
    <name evidence="4" type="ORF">ACFSDX_04890</name>
</gene>
<protein>
    <submittedName>
        <fullName evidence="4">Mucoidy inhibitor MuiA family protein</fullName>
    </submittedName>
</protein>
<evidence type="ECO:0000313" key="5">
    <source>
        <dbReference type="Proteomes" id="UP001597197"/>
    </source>
</evidence>
<evidence type="ECO:0000256" key="2">
    <source>
        <dbReference type="SAM" id="SignalP"/>
    </source>
</evidence>
<keyword evidence="5" id="KW-1185">Reference proteome</keyword>
<reference evidence="5" key="1">
    <citation type="journal article" date="2019" name="Int. J. Syst. Evol. Microbiol.">
        <title>The Global Catalogue of Microorganisms (GCM) 10K type strain sequencing project: providing services to taxonomists for standard genome sequencing and annotation.</title>
        <authorList>
            <consortium name="The Broad Institute Genomics Platform"/>
            <consortium name="The Broad Institute Genome Sequencing Center for Infectious Disease"/>
            <person name="Wu L."/>
            <person name="Ma J."/>
        </authorList>
    </citation>
    <scope>NUCLEOTIDE SEQUENCE [LARGE SCALE GENOMIC DNA]</scope>
    <source>
        <strain evidence="5">CGMCC 1.15795</strain>
    </source>
</reference>
<dbReference type="Proteomes" id="UP001597197">
    <property type="component" value="Unassembled WGS sequence"/>
</dbReference>
<organism evidence="4 5">
    <name type="scientific">Hymenobacter bucti</name>
    <dbReference type="NCBI Taxonomy" id="1844114"/>
    <lineage>
        <taxon>Bacteria</taxon>
        <taxon>Pseudomonadati</taxon>
        <taxon>Bacteroidota</taxon>
        <taxon>Cytophagia</taxon>
        <taxon>Cytophagales</taxon>
        <taxon>Hymenobacteraceae</taxon>
        <taxon>Hymenobacter</taxon>
    </lineage>
</organism>
<name>A0ABW4QQX9_9BACT</name>
<evidence type="ECO:0000313" key="4">
    <source>
        <dbReference type="EMBL" id="MFD1871749.1"/>
    </source>
</evidence>
<feature type="signal peptide" evidence="2">
    <location>
        <begin position="1"/>
        <end position="20"/>
    </location>
</feature>
<comment type="caution">
    <text evidence="4">The sequence shown here is derived from an EMBL/GenBank/DDBJ whole genome shotgun (WGS) entry which is preliminary data.</text>
</comment>
<dbReference type="InterPro" id="IPR011935">
    <property type="entry name" value="CHP02231"/>
</dbReference>
<sequence length="502" mass="54432">MSKFFLSSLLLALAPWVAPAQTTPTAIRQALPLRAVTLYLDAAELQHEGSATLPAGAVDVRVTGLAPALTDYALQADATGAELEGLELVAGSPRRTVGRDTLGRRRHEIALLSAEKEFLKQNTHADNNTPGRWAEETLRAGTAYSARLVQIDEQLAALGTAAAADVIPPDLLLHLQVPRAGQVRLRVSYRLATAAPWRPTYELRVSEPNLRQLRVVSRAALRNDTGLPWTNLPVTLRTNTPSAQTTRPALDPWTVAFGRAGNEGEGNLDDFAVKGPGTPGTAAAGPAAAPDLGASLRLPAPVTLPAGGAHTYVLGDFTLPMRLEYLAIPKKDEEVFLVGRVSDWNQVNFLAETATIFYRGTYVGTTDLDTRAYTDTLEVSFGRDPQVQLTRTKREDFEGPISGGSRTRARLGYEINVKNTHPYAVRLRLLDQLPVSQEKEITVKPIDLGGAALDEPSGKLTWLFSLAPGASRRFPIAFTVEAPAAQPINLRRDRRVKSPKFR</sequence>
<feature type="compositionally biased region" description="Low complexity" evidence="1">
    <location>
        <begin position="275"/>
        <end position="286"/>
    </location>
</feature>
<dbReference type="Pfam" id="PF13598">
    <property type="entry name" value="DUF4139"/>
    <property type="match status" value="1"/>
</dbReference>